<dbReference type="InterPro" id="IPR010987">
    <property type="entry name" value="Glutathione-S-Trfase_C-like"/>
</dbReference>
<dbReference type="InterPro" id="IPR040079">
    <property type="entry name" value="Glutathione_S-Trfase"/>
</dbReference>
<dbReference type="Pfam" id="PF00043">
    <property type="entry name" value="GST_C"/>
    <property type="match status" value="1"/>
</dbReference>
<dbReference type="SUPFAM" id="SSF47616">
    <property type="entry name" value="GST C-terminal domain-like"/>
    <property type="match status" value="1"/>
</dbReference>
<proteinExistence type="inferred from homology"/>
<reference evidence="5" key="1">
    <citation type="journal article" date="2019" name="Int. J. Syst. Evol. Microbiol.">
        <title>The Global Catalogue of Microorganisms (GCM) 10K type strain sequencing project: providing services to taxonomists for standard genome sequencing and annotation.</title>
        <authorList>
            <consortium name="The Broad Institute Genomics Platform"/>
            <consortium name="The Broad Institute Genome Sequencing Center for Infectious Disease"/>
            <person name="Wu L."/>
            <person name="Ma J."/>
        </authorList>
    </citation>
    <scope>NUCLEOTIDE SEQUENCE [LARGE SCALE GENOMIC DNA]</scope>
    <source>
        <strain evidence="5">NBRC 112416</strain>
    </source>
</reference>
<organism evidence="4 5">
    <name type="scientific">Devosia nitrariae</name>
    <dbReference type="NCBI Taxonomy" id="2071872"/>
    <lineage>
        <taxon>Bacteria</taxon>
        <taxon>Pseudomonadati</taxon>
        <taxon>Pseudomonadota</taxon>
        <taxon>Alphaproteobacteria</taxon>
        <taxon>Hyphomicrobiales</taxon>
        <taxon>Devosiaceae</taxon>
        <taxon>Devosia</taxon>
    </lineage>
</organism>
<dbReference type="SFLD" id="SFLDG00358">
    <property type="entry name" value="Main_(cytGST)"/>
    <property type="match status" value="1"/>
</dbReference>
<dbReference type="PANTHER" id="PTHR44051">
    <property type="entry name" value="GLUTATHIONE S-TRANSFERASE-RELATED"/>
    <property type="match status" value="1"/>
</dbReference>
<dbReference type="InterPro" id="IPR004046">
    <property type="entry name" value="GST_C"/>
</dbReference>
<evidence type="ECO:0000256" key="1">
    <source>
        <dbReference type="RuleBase" id="RU003494"/>
    </source>
</evidence>
<dbReference type="InterPro" id="IPR036249">
    <property type="entry name" value="Thioredoxin-like_sf"/>
</dbReference>
<name>A0ABQ5WDN9_9HYPH</name>
<dbReference type="PROSITE" id="PS50404">
    <property type="entry name" value="GST_NTER"/>
    <property type="match status" value="1"/>
</dbReference>
<dbReference type="Gene3D" id="1.20.1050.10">
    <property type="match status" value="1"/>
</dbReference>
<comment type="similarity">
    <text evidence="1">Belongs to the GST superfamily.</text>
</comment>
<evidence type="ECO:0000313" key="5">
    <source>
        <dbReference type="Proteomes" id="UP001156691"/>
    </source>
</evidence>
<dbReference type="InterPro" id="IPR036282">
    <property type="entry name" value="Glutathione-S-Trfase_C_sf"/>
</dbReference>
<evidence type="ECO:0000259" key="3">
    <source>
        <dbReference type="PROSITE" id="PS50405"/>
    </source>
</evidence>
<dbReference type="SUPFAM" id="SSF52833">
    <property type="entry name" value="Thioredoxin-like"/>
    <property type="match status" value="1"/>
</dbReference>
<dbReference type="Gene3D" id="3.40.30.10">
    <property type="entry name" value="Glutaredoxin"/>
    <property type="match status" value="1"/>
</dbReference>
<comment type="caution">
    <text evidence="4">The sequence shown here is derived from an EMBL/GenBank/DDBJ whole genome shotgun (WGS) entry which is preliminary data.</text>
</comment>
<dbReference type="RefSeq" id="WP_284342990.1">
    <property type="nucleotide sequence ID" value="NZ_BSNS01000024.1"/>
</dbReference>
<feature type="domain" description="GST N-terminal" evidence="2">
    <location>
        <begin position="2"/>
        <end position="83"/>
    </location>
</feature>
<evidence type="ECO:0000313" key="4">
    <source>
        <dbReference type="EMBL" id="GLQ57610.1"/>
    </source>
</evidence>
<dbReference type="PANTHER" id="PTHR44051:SF19">
    <property type="entry name" value="DISULFIDE-BOND OXIDOREDUCTASE YFCG"/>
    <property type="match status" value="1"/>
</dbReference>
<dbReference type="SFLD" id="SFLDS00019">
    <property type="entry name" value="Glutathione_Transferase_(cytos"/>
    <property type="match status" value="1"/>
</dbReference>
<dbReference type="Pfam" id="PF02798">
    <property type="entry name" value="GST_N"/>
    <property type="match status" value="1"/>
</dbReference>
<dbReference type="SFLD" id="SFLDG01150">
    <property type="entry name" value="Main.1:_Beta-like"/>
    <property type="match status" value="1"/>
</dbReference>
<evidence type="ECO:0000259" key="2">
    <source>
        <dbReference type="PROSITE" id="PS50404"/>
    </source>
</evidence>
<keyword evidence="5" id="KW-1185">Reference proteome</keyword>
<dbReference type="EMBL" id="BSNS01000024">
    <property type="protein sequence ID" value="GLQ57610.1"/>
    <property type="molecule type" value="Genomic_DNA"/>
</dbReference>
<dbReference type="PROSITE" id="PS50405">
    <property type="entry name" value="GST_CTER"/>
    <property type="match status" value="1"/>
</dbReference>
<dbReference type="InterPro" id="IPR004045">
    <property type="entry name" value="Glutathione_S-Trfase_N"/>
</dbReference>
<dbReference type="Proteomes" id="UP001156691">
    <property type="component" value="Unassembled WGS sequence"/>
</dbReference>
<feature type="domain" description="GST C-terminal" evidence="3">
    <location>
        <begin position="88"/>
        <end position="214"/>
    </location>
</feature>
<protein>
    <submittedName>
        <fullName evidence="4">Glutathione S-transferase</fullName>
    </submittedName>
</protein>
<dbReference type="CDD" id="cd03047">
    <property type="entry name" value="GST_N_2"/>
    <property type="match status" value="1"/>
</dbReference>
<gene>
    <name evidence="4" type="ORF">GCM10010862_48690</name>
</gene>
<accession>A0ABQ5WDN9</accession>
<sequence length="216" mass="24145">MSRITLWGRANSANVQKTMWALEELGLAYEHVPLGGSYKGLDDPAYRALNPNGLVPTLQDGDLTVWESHATVRYLAAAYGAGTLWPGDARVRALADQWTDWTATTYQPAWIKVFWSVVRTPVEQYDPVDIADALAATARCLAILDRQLETTAYLASGTLTYADIAAGVSLYRWFTMDIERPETPHVALWYTRLAERPAFRKAVMVSYQELVGRLAF</sequence>